<keyword evidence="3" id="KW-1185">Reference proteome</keyword>
<keyword evidence="1" id="KW-1133">Transmembrane helix</keyword>
<comment type="caution">
    <text evidence="2">The sequence shown here is derived from an EMBL/GenBank/DDBJ whole genome shotgun (WGS) entry which is preliminary data.</text>
</comment>
<evidence type="ECO:0000256" key="1">
    <source>
        <dbReference type="SAM" id="Phobius"/>
    </source>
</evidence>
<gene>
    <name evidence="2" type="ORF">GP486_004031</name>
</gene>
<dbReference type="InterPro" id="IPR013952">
    <property type="entry name" value="DUF1776_fun"/>
</dbReference>
<dbReference type="PANTHER" id="PTHR43313">
    <property type="entry name" value="SHORT-CHAIN DEHYDROGENASE/REDUCTASE FAMILY 9C"/>
    <property type="match status" value="1"/>
</dbReference>
<dbReference type="Gene3D" id="3.40.50.720">
    <property type="entry name" value="NAD(P)-binding Rossmann-like Domain"/>
    <property type="match status" value="1"/>
</dbReference>
<organism evidence="2 3">
    <name type="scientific">Trichoglossum hirsutum</name>
    <dbReference type="NCBI Taxonomy" id="265104"/>
    <lineage>
        <taxon>Eukaryota</taxon>
        <taxon>Fungi</taxon>
        <taxon>Dikarya</taxon>
        <taxon>Ascomycota</taxon>
        <taxon>Pezizomycotina</taxon>
        <taxon>Geoglossomycetes</taxon>
        <taxon>Geoglossales</taxon>
        <taxon>Geoglossaceae</taxon>
        <taxon>Trichoglossum</taxon>
    </lineage>
</organism>
<feature type="transmembrane region" description="Helical" evidence="1">
    <location>
        <begin position="85"/>
        <end position="102"/>
    </location>
</feature>
<reference evidence="2" key="1">
    <citation type="submission" date="2021-03" db="EMBL/GenBank/DDBJ databases">
        <title>Comparative genomics and phylogenomic investigation of the class Geoglossomycetes provide insights into ecological specialization and systematics.</title>
        <authorList>
            <person name="Melie T."/>
            <person name="Pirro S."/>
            <person name="Miller A.N."/>
            <person name="Quandt A."/>
        </authorList>
    </citation>
    <scope>NUCLEOTIDE SEQUENCE</scope>
    <source>
        <strain evidence="2">CAQ_001_2017</strain>
    </source>
</reference>
<accession>A0A9P8LBZ2</accession>
<dbReference type="Proteomes" id="UP000750711">
    <property type="component" value="Unassembled WGS sequence"/>
</dbReference>
<dbReference type="SUPFAM" id="SSF51735">
    <property type="entry name" value="NAD(P)-binding Rossmann-fold domains"/>
    <property type="match status" value="1"/>
</dbReference>
<proteinExistence type="predicted"/>
<evidence type="ECO:0000313" key="2">
    <source>
        <dbReference type="EMBL" id="KAH0559450.1"/>
    </source>
</evidence>
<sequence>MTSDDQHFLDMLSTIPTDVKRTSLQLADSIDRHFESVAMMIRETLSSSDWLPESARPSPPPRVLAPPPPPGYYERMQDWVLKNKALTTIALISLGATGYLIYRRRKTYGRKRRARRASNGARREVVVIAGSPNDPITRTLSLDLERRGFIVYVVVSTVEEEQIVHNESRVDIRPLNVDIIDPTSAIEHFNCILLSPHHAFPGSPPHNLNLAGVVIIPDITYPSGPVETTSPAVWSDLLNARVLGTIATTQAFLRTICEFKARVLMLTPAVIPALSPPFHAPESTIVAALTAFTHSLTSELTTMGISVAHFKLGAFDCGTVGGRHYLQQSPSRATRADVLAWSATARAAYARNFVAQAQRAGVRGCLFGSSSMGGPRGSSLRELHNAVFDALTVKKPQRVWRVGSGSIVYDIVGRWAPAGVVGWMLGIRKVNGGGEEAMLGENGLNDPEVTTQSVDWEKV</sequence>
<protein>
    <recommendedName>
        <fullName evidence="4">DUF1776-domain-containing protein</fullName>
    </recommendedName>
</protein>
<evidence type="ECO:0000313" key="3">
    <source>
        <dbReference type="Proteomes" id="UP000750711"/>
    </source>
</evidence>
<dbReference type="PANTHER" id="PTHR43313:SF1">
    <property type="entry name" value="3BETA-HYDROXYSTEROID DEHYDROGENASE DHS-16"/>
    <property type="match status" value="1"/>
</dbReference>
<keyword evidence="1" id="KW-0472">Membrane</keyword>
<keyword evidence="1" id="KW-0812">Transmembrane</keyword>
<dbReference type="AlphaFoldDB" id="A0A9P8LBZ2"/>
<evidence type="ECO:0008006" key="4">
    <source>
        <dbReference type="Google" id="ProtNLM"/>
    </source>
</evidence>
<name>A0A9P8LBZ2_9PEZI</name>
<dbReference type="InterPro" id="IPR036291">
    <property type="entry name" value="NAD(P)-bd_dom_sf"/>
</dbReference>
<dbReference type="EMBL" id="JAGHQM010000593">
    <property type="protein sequence ID" value="KAH0559450.1"/>
    <property type="molecule type" value="Genomic_DNA"/>
</dbReference>
<dbReference type="Pfam" id="PF08643">
    <property type="entry name" value="DUF1776"/>
    <property type="match status" value="1"/>
</dbReference>